<dbReference type="Proteomes" id="UP000828390">
    <property type="component" value="Unassembled WGS sequence"/>
</dbReference>
<accession>A0A9D4H6F2</accession>
<dbReference type="GO" id="GO:0016831">
    <property type="term" value="F:carboxy-lyase activity"/>
    <property type="evidence" value="ECO:0007669"/>
    <property type="project" value="UniProtKB-KW"/>
</dbReference>
<dbReference type="PANTHER" id="PTHR42818:SF1">
    <property type="entry name" value="SULFOPYRUVATE DECARBOXYLASE"/>
    <property type="match status" value="1"/>
</dbReference>
<keyword evidence="4" id="KW-1185">Reference proteome</keyword>
<dbReference type="AlphaFoldDB" id="A0A9D4H6F2"/>
<keyword evidence="1" id="KW-0210">Decarboxylase</keyword>
<organism evidence="3 4">
    <name type="scientific">Dreissena polymorpha</name>
    <name type="common">Zebra mussel</name>
    <name type="synonym">Mytilus polymorpha</name>
    <dbReference type="NCBI Taxonomy" id="45954"/>
    <lineage>
        <taxon>Eukaryota</taxon>
        <taxon>Metazoa</taxon>
        <taxon>Spiralia</taxon>
        <taxon>Lophotrochozoa</taxon>
        <taxon>Mollusca</taxon>
        <taxon>Bivalvia</taxon>
        <taxon>Autobranchia</taxon>
        <taxon>Heteroconchia</taxon>
        <taxon>Euheterodonta</taxon>
        <taxon>Imparidentia</taxon>
        <taxon>Neoheterodontei</taxon>
        <taxon>Myida</taxon>
        <taxon>Dreissenoidea</taxon>
        <taxon>Dreissenidae</taxon>
        <taxon>Dreissena</taxon>
    </lineage>
</organism>
<dbReference type="Gene3D" id="3.40.50.970">
    <property type="match status" value="1"/>
</dbReference>
<reference evidence="3" key="2">
    <citation type="submission" date="2020-11" db="EMBL/GenBank/DDBJ databases">
        <authorList>
            <person name="McCartney M.A."/>
            <person name="Auch B."/>
            <person name="Kono T."/>
            <person name="Mallez S."/>
            <person name="Becker A."/>
            <person name="Gohl D.M."/>
            <person name="Silverstein K.A.T."/>
            <person name="Koren S."/>
            <person name="Bechman K.B."/>
            <person name="Herman A."/>
            <person name="Abrahante J.E."/>
            <person name="Garbe J."/>
        </authorList>
    </citation>
    <scope>NUCLEOTIDE SEQUENCE</scope>
    <source>
        <strain evidence="3">Duluth1</strain>
        <tissue evidence="3">Whole animal</tissue>
    </source>
</reference>
<comment type="caution">
    <text evidence="3">The sequence shown here is derived from an EMBL/GenBank/DDBJ whole genome shotgun (WGS) entry which is preliminary data.</text>
</comment>
<keyword evidence="2" id="KW-0456">Lyase</keyword>
<evidence type="ECO:0000313" key="3">
    <source>
        <dbReference type="EMBL" id="KAH3830424.1"/>
    </source>
</evidence>
<reference evidence="3" key="1">
    <citation type="journal article" date="2019" name="bioRxiv">
        <title>The Genome of the Zebra Mussel, Dreissena polymorpha: A Resource for Invasive Species Research.</title>
        <authorList>
            <person name="McCartney M.A."/>
            <person name="Auch B."/>
            <person name="Kono T."/>
            <person name="Mallez S."/>
            <person name="Zhang Y."/>
            <person name="Obille A."/>
            <person name="Becker A."/>
            <person name="Abrahante J.E."/>
            <person name="Garbe J."/>
            <person name="Badalamenti J.P."/>
            <person name="Herman A."/>
            <person name="Mangelson H."/>
            <person name="Liachko I."/>
            <person name="Sullivan S."/>
            <person name="Sone E.D."/>
            <person name="Koren S."/>
            <person name="Silverstein K.A.T."/>
            <person name="Beckman K.B."/>
            <person name="Gohl D.M."/>
        </authorList>
    </citation>
    <scope>NUCLEOTIDE SEQUENCE</scope>
    <source>
        <strain evidence="3">Duluth1</strain>
        <tissue evidence="3">Whole animal</tissue>
    </source>
</reference>
<gene>
    <name evidence="3" type="ORF">DPMN_103668</name>
</gene>
<evidence type="ECO:0000313" key="4">
    <source>
        <dbReference type="Proteomes" id="UP000828390"/>
    </source>
</evidence>
<dbReference type="EMBL" id="JAIWYP010000004">
    <property type="protein sequence ID" value="KAH3830424.1"/>
    <property type="molecule type" value="Genomic_DNA"/>
</dbReference>
<dbReference type="InterPro" id="IPR029061">
    <property type="entry name" value="THDP-binding"/>
</dbReference>
<proteinExistence type="predicted"/>
<evidence type="ECO:0000256" key="2">
    <source>
        <dbReference type="ARBA" id="ARBA00023239"/>
    </source>
</evidence>
<sequence>MLHIYFDFAAFCKKTVTPSNKEMSLRRGLVLLPVPRLGSFCQSLMRGLHSSPPPFQTDPVKQYDQQKKLNEEAGELTELVREFLDPATFFNQLRGIDINFFCGVPDSLLKDFCAYVTNNISKENHLITANEGSAVALATGYHLATGKSSNGLPSEFWPG</sequence>
<name>A0A9D4H6F2_DREPO</name>
<dbReference type="PANTHER" id="PTHR42818">
    <property type="entry name" value="SULFOPYRUVATE DECARBOXYLASE SUBUNIT ALPHA"/>
    <property type="match status" value="1"/>
</dbReference>
<dbReference type="CDD" id="cd07035">
    <property type="entry name" value="TPP_PYR_POX_like"/>
    <property type="match status" value="1"/>
</dbReference>
<dbReference type="InterPro" id="IPR051818">
    <property type="entry name" value="TPP_dependent_decarboxylase"/>
</dbReference>
<evidence type="ECO:0000256" key="1">
    <source>
        <dbReference type="ARBA" id="ARBA00022793"/>
    </source>
</evidence>
<dbReference type="SUPFAM" id="SSF52518">
    <property type="entry name" value="Thiamin diphosphate-binding fold (THDP-binding)"/>
    <property type="match status" value="1"/>
</dbReference>
<protein>
    <submittedName>
        <fullName evidence="3">Uncharacterized protein</fullName>
    </submittedName>
</protein>